<dbReference type="AlphaFoldDB" id="A0A1H4TX49"/>
<evidence type="ECO:0000313" key="1">
    <source>
        <dbReference type="EMBL" id="SEC61093.1"/>
    </source>
</evidence>
<dbReference type="CDD" id="cd03801">
    <property type="entry name" value="GT4_PimA-like"/>
    <property type="match status" value="1"/>
</dbReference>
<dbReference type="Gene3D" id="3.40.50.2000">
    <property type="entry name" value="Glycogen Phosphorylase B"/>
    <property type="match status" value="2"/>
</dbReference>
<reference evidence="1 2" key="1">
    <citation type="submission" date="2016-10" db="EMBL/GenBank/DDBJ databases">
        <authorList>
            <person name="de Groot N.N."/>
        </authorList>
    </citation>
    <scope>NUCLEOTIDE SEQUENCE [LARGE SCALE GENOMIC DNA]</scope>
    <source>
        <strain evidence="1 2">AB35.6</strain>
    </source>
</reference>
<accession>A0A1H4TX49</accession>
<name>A0A1H4TX49_9BACT</name>
<protein>
    <submittedName>
        <fullName evidence="1">Glycosyltransferase involved in cell wall bisynthesis</fullName>
    </submittedName>
</protein>
<dbReference type="Pfam" id="PF13692">
    <property type="entry name" value="Glyco_trans_1_4"/>
    <property type="match status" value="1"/>
</dbReference>
<dbReference type="InterPro" id="IPR050194">
    <property type="entry name" value="Glycosyltransferase_grp1"/>
</dbReference>
<dbReference type="EMBL" id="FNSD01000001">
    <property type="protein sequence ID" value="SEC61093.1"/>
    <property type="molecule type" value="Genomic_DNA"/>
</dbReference>
<dbReference type="SUPFAM" id="SSF53756">
    <property type="entry name" value="UDP-Glycosyltransferase/glycogen phosphorylase"/>
    <property type="match status" value="1"/>
</dbReference>
<gene>
    <name evidence="1" type="ORF">SAMN05443244_3890</name>
</gene>
<organism evidence="1 2">
    <name type="scientific">Terriglobus roseus</name>
    <dbReference type="NCBI Taxonomy" id="392734"/>
    <lineage>
        <taxon>Bacteria</taxon>
        <taxon>Pseudomonadati</taxon>
        <taxon>Acidobacteriota</taxon>
        <taxon>Terriglobia</taxon>
        <taxon>Terriglobales</taxon>
        <taxon>Acidobacteriaceae</taxon>
        <taxon>Terriglobus</taxon>
    </lineage>
</organism>
<dbReference type="OrthoDB" id="9787617at2"/>
<dbReference type="PANTHER" id="PTHR45947">
    <property type="entry name" value="SULFOQUINOVOSYL TRANSFERASE SQD2"/>
    <property type="match status" value="1"/>
</dbReference>
<dbReference type="RefSeq" id="WP_074655569.1">
    <property type="nucleotide sequence ID" value="NZ_FNSD01000001.1"/>
</dbReference>
<dbReference type="GO" id="GO:0016757">
    <property type="term" value="F:glycosyltransferase activity"/>
    <property type="evidence" value="ECO:0007669"/>
    <property type="project" value="TreeGrafter"/>
</dbReference>
<evidence type="ECO:0000313" key="2">
    <source>
        <dbReference type="Proteomes" id="UP000182409"/>
    </source>
</evidence>
<dbReference type="PANTHER" id="PTHR45947:SF3">
    <property type="entry name" value="SULFOQUINOVOSYL TRANSFERASE SQD2"/>
    <property type="match status" value="1"/>
</dbReference>
<proteinExistence type="predicted"/>
<dbReference type="Proteomes" id="UP000182409">
    <property type="component" value="Unassembled WGS sequence"/>
</dbReference>
<sequence>MKNVVIINDNARITGGADKIALQSAIGMAARGNSVTLLTAVGPIAPELRIPGIEIVSTDQQEILNDPNRLRAATQGIWNSKSARIAANLFDRLSPSDTVVHVHLWAKALSSSVVRMALDRGFQVVCTLHDYLLACPTGTKFDHGSNTICLRDPLSLQCITAQCDSRNYADKLWRIGRQVVQQQRGLMPSGLTDVIGISDLVLSVMKPHLSPLTRVHRLSNFVETQREAAADVANHSDFTFLGRMVSEKGPALFATAAKMEDVSAKFLGDGPCREEVTKILPSATISGWLSGPDSLRSLKQSRAMVFPSLWYEAQPLVVLEALSMGVPCIVPDTSAAREMVSDGRTGLIFRGGDLDNLREKIRALKDRQFAAYLGKNAYEAYWSAPCTLEKHLDGLENIYATMLRSADREIYA</sequence>
<keyword evidence="1" id="KW-0808">Transferase</keyword>